<keyword evidence="3" id="KW-1185">Reference proteome</keyword>
<dbReference type="EMBL" id="NHZQ01000445">
    <property type="protein sequence ID" value="PSK34879.1"/>
    <property type="molecule type" value="Genomic_DNA"/>
</dbReference>
<dbReference type="PANTHER" id="PTHR42085">
    <property type="entry name" value="F-BOX DOMAIN-CONTAINING PROTEIN"/>
    <property type="match status" value="1"/>
</dbReference>
<feature type="compositionally biased region" description="Polar residues" evidence="1">
    <location>
        <begin position="28"/>
        <end position="37"/>
    </location>
</feature>
<evidence type="ECO:0000313" key="2">
    <source>
        <dbReference type="EMBL" id="PSK34879.1"/>
    </source>
</evidence>
<protein>
    <submittedName>
        <fullName evidence="2">Uncharacterized protein</fullName>
    </submittedName>
</protein>
<organism evidence="2 3">
    <name type="scientific">Elsinoe australis</name>
    <dbReference type="NCBI Taxonomy" id="40998"/>
    <lineage>
        <taxon>Eukaryota</taxon>
        <taxon>Fungi</taxon>
        <taxon>Dikarya</taxon>
        <taxon>Ascomycota</taxon>
        <taxon>Pezizomycotina</taxon>
        <taxon>Dothideomycetes</taxon>
        <taxon>Dothideomycetidae</taxon>
        <taxon>Myriangiales</taxon>
        <taxon>Elsinoaceae</taxon>
        <taxon>Elsinoe</taxon>
    </lineage>
</organism>
<dbReference type="PANTHER" id="PTHR42085:SF2">
    <property type="entry name" value="F-BOX DOMAIN-CONTAINING PROTEIN"/>
    <property type="match status" value="1"/>
</dbReference>
<evidence type="ECO:0000256" key="1">
    <source>
        <dbReference type="SAM" id="MobiDB-lite"/>
    </source>
</evidence>
<proteinExistence type="predicted"/>
<dbReference type="Proteomes" id="UP000243723">
    <property type="component" value="Unassembled WGS sequence"/>
</dbReference>
<dbReference type="InterPro" id="IPR038883">
    <property type="entry name" value="AN11006-like"/>
</dbReference>
<feature type="compositionally biased region" description="Low complexity" evidence="1">
    <location>
        <begin position="1"/>
        <end position="22"/>
    </location>
</feature>
<name>A0A2P7YFY0_9PEZI</name>
<dbReference type="AlphaFoldDB" id="A0A2P7YFY0"/>
<gene>
    <name evidence="2" type="ORF">B9Z65_1462</name>
</gene>
<evidence type="ECO:0000313" key="3">
    <source>
        <dbReference type="Proteomes" id="UP000243723"/>
    </source>
</evidence>
<sequence length="290" mass="33115">MGSPFSSPTSSQQPLTSQSTTPRIYQFKTGSPSTDENMTVARNAGAPLTEGTMMTRTAHDHTSSINILDLPAEIRMMIWRELDSDPGPDKVKEVKYWCYSNTPTECNHPVYLFPLLTTCRQTHDEVIPLLYKDVEFGFWYPPSDELNGVDVDTWFRNLIPDYSRLRYDQIDLAAIYVSSHPSHKHHFTTVMERLHWGEGLASLRIVLDEEPGLGAADSEREPPICNEDMEMPDLVELWPRIKLLPRRVDTWHLYGDLHSSRVTVLEEAEEKRVEAMKAGATVEEKVKTKP</sequence>
<feature type="region of interest" description="Disordered" evidence="1">
    <location>
        <begin position="1"/>
        <end position="38"/>
    </location>
</feature>
<comment type="caution">
    <text evidence="2">The sequence shown here is derived from an EMBL/GenBank/DDBJ whole genome shotgun (WGS) entry which is preliminary data.</text>
</comment>
<reference evidence="2 3" key="1">
    <citation type="submission" date="2017-05" db="EMBL/GenBank/DDBJ databases">
        <title>Draft genome sequence of Elsinoe australis.</title>
        <authorList>
            <person name="Cheng Q."/>
        </authorList>
    </citation>
    <scope>NUCLEOTIDE SEQUENCE [LARGE SCALE GENOMIC DNA]</scope>
    <source>
        <strain evidence="2 3">NL1</strain>
    </source>
</reference>
<accession>A0A2P7YFY0</accession>
<dbReference type="OrthoDB" id="5314997at2759"/>